<comment type="caution">
    <text evidence="3">The sequence shown here is derived from an EMBL/GenBank/DDBJ whole genome shotgun (WGS) entry which is preliminary data.</text>
</comment>
<dbReference type="InterPro" id="IPR001752">
    <property type="entry name" value="Kinesin_motor_dom"/>
</dbReference>
<feature type="non-terminal residue" evidence="3">
    <location>
        <position position="1"/>
    </location>
</feature>
<gene>
    <name evidence="3" type="ORF">GIL414_LOCUS33666</name>
</gene>
<sequence length="63" mass="7480">IRDEKRIAVKLYPTATNNIRPAQTSYNEYEVTRIFDHNCTQQELFEQILEQSTDEIFTGSNWL</sequence>
<evidence type="ECO:0000313" key="4">
    <source>
        <dbReference type="Proteomes" id="UP000681720"/>
    </source>
</evidence>
<name>A0A8S2X5S5_9BILA</name>
<proteinExistence type="inferred from homology"/>
<comment type="similarity">
    <text evidence="1">Belongs to the TRAFAC class myosin-kinesin ATPase superfamily. Kinesin family.</text>
</comment>
<evidence type="ECO:0000313" key="3">
    <source>
        <dbReference type="EMBL" id="CAF4477829.1"/>
    </source>
</evidence>
<feature type="non-terminal residue" evidence="3">
    <location>
        <position position="63"/>
    </location>
</feature>
<comment type="caution">
    <text evidence="1">Lacks conserved residue(s) required for the propagation of feature annotation.</text>
</comment>
<dbReference type="EMBL" id="CAJOBJ010075358">
    <property type="protein sequence ID" value="CAF4477829.1"/>
    <property type="molecule type" value="Genomic_DNA"/>
</dbReference>
<dbReference type="GO" id="GO:0003777">
    <property type="term" value="F:microtubule motor activity"/>
    <property type="evidence" value="ECO:0007669"/>
    <property type="project" value="InterPro"/>
</dbReference>
<dbReference type="PROSITE" id="PS50067">
    <property type="entry name" value="KINESIN_MOTOR_2"/>
    <property type="match status" value="1"/>
</dbReference>
<protein>
    <recommendedName>
        <fullName evidence="2">Kinesin motor domain-containing protein</fullName>
    </recommendedName>
</protein>
<dbReference type="Proteomes" id="UP000681720">
    <property type="component" value="Unassembled WGS sequence"/>
</dbReference>
<dbReference type="GO" id="GO:0005524">
    <property type="term" value="F:ATP binding"/>
    <property type="evidence" value="ECO:0007669"/>
    <property type="project" value="InterPro"/>
</dbReference>
<dbReference type="GO" id="GO:0008017">
    <property type="term" value="F:microtubule binding"/>
    <property type="evidence" value="ECO:0007669"/>
    <property type="project" value="InterPro"/>
</dbReference>
<reference evidence="3" key="1">
    <citation type="submission" date="2021-02" db="EMBL/GenBank/DDBJ databases">
        <authorList>
            <person name="Nowell W R."/>
        </authorList>
    </citation>
    <scope>NUCLEOTIDE SEQUENCE</scope>
</reference>
<evidence type="ECO:0000256" key="1">
    <source>
        <dbReference type="PROSITE-ProRule" id="PRU00283"/>
    </source>
</evidence>
<organism evidence="3 4">
    <name type="scientific">Rotaria magnacalcarata</name>
    <dbReference type="NCBI Taxonomy" id="392030"/>
    <lineage>
        <taxon>Eukaryota</taxon>
        <taxon>Metazoa</taxon>
        <taxon>Spiralia</taxon>
        <taxon>Gnathifera</taxon>
        <taxon>Rotifera</taxon>
        <taxon>Eurotatoria</taxon>
        <taxon>Bdelloidea</taxon>
        <taxon>Philodinida</taxon>
        <taxon>Philodinidae</taxon>
        <taxon>Rotaria</taxon>
    </lineage>
</organism>
<dbReference type="AlphaFoldDB" id="A0A8S2X5S5"/>
<dbReference type="GO" id="GO:0007018">
    <property type="term" value="P:microtubule-based movement"/>
    <property type="evidence" value="ECO:0007669"/>
    <property type="project" value="InterPro"/>
</dbReference>
<accession>A0A8S2X5S5</accession>
<evidence type="ECO:0000259" key="2">
    <source>
        <dbReference type="PROSITE" id="PS50067"/>
    </source>
</evidence>
<feature type="domain" description="Kinesin motor" evidence="2">
    <location>
        <begin position="1"/>
        <end position="63"/>
    </location>
</feature>